<keyword evidence="3 6" id="KW-0812">Transmembrane</keyword>
<evidence type="ECO:0000256" key="4">
    <source>
        <dbReference type="ARBA" id="ARBA00022989"/>
    </source>
</evidence>
<dbReference type="Pfam" id="PF19359">
    <property type="entry name" value="DUF5936"/>
    <property type="match status" value="1"/>
</dbReference>
<keyword evidence="4 6" id="KW-1133">Transmembrane helix</keyword>
<feature type="transmembrane region" description="Helical" evidence="6">
    <location>
        <begin position="20"/>
        <end position="41"/>
    </location>
</feature>
<evidence type="ECO:0000256" key="1">
    <source>
        <dbReference type="ARBA" id="ARBA00004651"/>
    </source>
</evidence>
<evidence type="ECO:0000256" key="2">
    <source>
        <dbReference type="ARBA" id="ARBA00022475"/>
    </source>
</evidence>
<evidence type="ECO:0000256" key="5">
    <source>
        <dbReference type="ARBA" id="ARBA00023136"/>
    </source>
</evidence>
<feature type="transmembrane region" description="Helical" evidence="6">
    <location>
        <begin position="138"/>
        <end position="159"/>
    </location>
</feature>
<feature type="domain" description="Type II secretion system protein GspF" evidence="7">
    <location>
        <begin position="173"/>
        <end position="298"/>
    </location>
</feature>
<feature type="domain" description="DUF5936" evidence="8">
    <location>
        <begin position="23"/>
        <end position="162"/>
    </location>
</feature>
<evidence type="ECO:0000259" key="8">
    <source>
        <dbReference type="Pfam" id="PF19359"/>
    </source>
</evidence>
<evidence type="ECO:0000256" key="6">
    <source>
        <dbReference type="SAM" id="Phobius"/>
    </source>
</evidence>
<proteinExistence type="predicted"/>
<evidence type="ECO:0000256" key="3">
    <source>
        <dbReference type="ARBA" id="ARBA00022692"/>
    </source>
</evidence>
<evidence type="ECO:0000313" key="10">
    <source>
        <dbReference type="Proteomes" id="UP000254150"/>
    </source>
</evidence>
<dbReference type="EMBL" id="UHID01000009">
    <property type="protein sequence ID" value="SUP62412.1"/>
    <property type="molecule type" value="Genomic_DNA"/>
</dbReference>
<dbReference type="InterPro" id="IPR045980">
    <property type="entry name" value="DUF5936"/>
</dbReference>
<dbReference type="GO" id="GO:0005886">
    <property type="term" value="C:plasma membrane"/>
    <property type="evidence" value="ECO:0007669"/>
    <property type="project" value="UniProtKB-SubCell"/>
</dbReference>
<sequence length="316" mass="33821">MPTAADTTAPLAAGPTLQSPLLALGLALLAAAAVAAALAALRLLRGEARLPDDLAVALESGAARVSTAESAVDRLGIRFAPLVLKLMGPRRVDAKRRRIDMAGNPGGLTLDRYAARRAVYGVFGLVLGLVFLTNDSLLFALLTFAFGLTAADGLIWQAIRDRREIIDRTLPDFLDVLAVVVSSGLGFRQALDRVAERYEGPWADELRITLRQMDMGVSRRQAFDELRRRNSSEQVAQFVSALQQGEELGSPIADTLIQIATDMRRTDAQNSRRRAAKTIPKATMVTLVFLLPATMILIAAGMFLGSGSDLGSILGG</sequence>
<feature type="transmembrane region" description="Helical" evidence="6">
    <location>
        <begin position="114"/>
        <end position="132"/>
    </location>
</feature>
<dbReference type="PANTHER" id="PTHR35007:SF2">
    <property type="entry name" value="PILUS ASSEMBLE PROTEIN"/>
    <property type="match status" value="1"/>
</dbReference>
<protein>
    <submittedName>
        <fullName evidence="9">Type II secretion system F protein</fullName>
    </submittedName>
</protein>
<feature type="transmembrane region" description="Helical" evidence="6">
    <location>
        <begin position="282"/>
        <end position="304"/>
    </location>
</feature>
<evidence type="ECO:0000313" key="9">
    <source>
        <dbReference type="EMBL" id="SUP62412.1"/>
    </source>
</evidence>
<reference evidence="9 10" key="1">
    <citation type="submission" date="2018-06" db="EMBL/GenBank/DDBJ databases">
        <authorList>
            <consortium name="Pathogen Informatics"/>
            <person name="Doyle S."/>
        </authorList>
    </citation>
    <scope>NUCLEOTIDE SEQUENCE [LARGE SCALE GENOMIC DNA]</scope>
    <source>
        <strain evidence="9 10">NCTC7807</strain>
    </source>
</reference>
<dbReference type="AlphaFoldDB" id="A0A380PD10"/>
<dbReference type="InterPro" id="IPR018076">
    <property type="entry name" value="T2SS_GspF_dom"/>
</dbReference>
<dbReference type="Pfam" id="PF00482">
    <property type="entry name" value="T2SSF"/>
    <property type="match status" value="1"/>
</dbReference>
<evidence type="ECO:0000259" key="7">
    <source>
        <dbReference type="Pfam" id="PF00482"/>
    </source>
</evidence>
<organism evidence="9 10">
    <name type="scientific">Streptomyces griseus</name>
    <dbReference type="NCBI Taxonomy" id="1911"/>
    <lineage>
        <taxon>Bacteria</taxon>
        <taxon>Bacillati</taxon>
        <taxon>Actinomycetota</taxon>
        <taxon>Actinomycetes</taxon>
        <taxon>Kitasatosporales</taxon>
        <taxon>Streptomycetaceae</taxon>
        <taxon>Streptomyces</taxon>
    </lineage>
</organism>
<dbReference type="PANTHER" id="PTHR35007">
    <property type="entry name" value="INTEGRAL MEMBRANE PROTEIN-RELATED"/>
    <property type="match status" value="1"/>
</dbReference>
<dbReference type="InterPro" id="IPR042094">
    <property type="entry name" value="T2SS_GspF_sf"/>
</dbReference>
<dbReference type="Gene3D" id="1.20.81.30">
    <property type="entry name" value="Type II secretion system (T2SS), domain F"/>
    <property type="match status" value="1"/>
</dbReference>
<comment type="subcellular location">
    <subcellularLocation>
        <location evidence="1">Cell membrane</location>
        <topology evidence="1">Multi-pass membrane protein</topology>
    </subcellularLocation>
</comment>
<dbReference type="Proteomes" id="UP000254150">
    <property type="component" value="Unassembled WGS sequence"/>
</dbReference>
<keyword evidence="5 6" id="KW-0472">Membrane</keyword>
<gene>
    <name evidence="9" type="ORF">NCTC7807_05577</name>
</gene>
<name>A0A380PD10_STRGR</name>
<keyword evidence="2" id="KW-1003">Cell membrane</keyword>
<accession>A0A380PD10</accession>